<dbReference type="Gene3D" id="1.20.5.1930">
    <property type="match status" value="1"/>
</dbReference>
<feature type="region of interest" description="Disordered" evidence="4">
    <location>
        <begin position="433"/>
        <end position="489"/>
    </location>
</feature>
<sequence>MGTAAPGGGGWVDRLIGSSQRARVHHYTRYTLYTFAGVELVAVPLNMPQWIANSHPLSAVGTGVLILLHGLCNIQLTRVGLRWYLAEGRGVVWPGRLLAAHAVVTVLIVALVFVSVAAGQAPETTVGALVSLWAFGISGPSLLLSQRQLWAGLGVLVGAMVVGGTAAGMATQLTLVLAVMSGGLSVLMAFTCRVTAWTLRVVNKLDAARETEARLAVAEERLRFGRDMHDVLGRNLSVIALKSELAAQLARRGSPAAVEQMTEVQRIARESQQEMREVVRGYREADLQAELAGARGVLEAAGIRCRIEDGGSTELPVAVQSALGWVVREGTTNVLRHADAAVCVIRLRPPARGGIVAVLEMENDGVRGAGAAPGGSDGTGLRGLRGRLGALGGTLTAEPYGGGVAGSGAAGAGGGAGKGGSFRLTATVPVPSPAGAAARTRTGAVAGAATDAAGREEPGAAVPHTGEREAGPPDGALLPGPAGDREVGA</sequence>
<feature type="domain" description="Signal transduction histidine kinase subgroup 3 dimerisation and phosphoacceptor" evidence="6">
    <location>
        <begin position="220"/>
        <end position="287"/>
    </location>
</feature>
<dbReference type="PATRIC" id="fig|408015.6.peg.2951"/>
<organism evidence="7 8">
    <name type="scientific">Streptomyces xiamenensis</name>
    <dbReference type="NCBI Taxonomy" id="408015"/>
    <lineage>
        <taxon>Bacteria</taxon>
        <taxon>Bacillati</taxon>
        <taxon>Actinomycetota</taxon>
        <taxon>Actinomycetes</taxon>
        <taxon>Kitasatosporales</taxon>
        <taxon>Streptomycetaceae</taxon>
        <taxon>Streptomyces</taxon>
    </lineage>
</organism>
<keyword evidence="8" id="KW-1185">Reference proteome</keyword>
<evidence type="ECO:0000313" key="7">
    <source>
        <dbReference type="EMBL" id="AKG44300.1"/>
    </source>
</evidence>
<feature type="compositionally biased region" description="Low complexity" evidence="4">
    <location>
        <begin position="434"/>
        <end position="452"/>
    </location>
</feature>
<evidence type="ECO:0000256" key="2">
    <source>
        <dbReference type="ARBA" id="ARBA00022777"/>
    </source>
</evidence>
<keyword evidence="3" id="KW-0902">Two-component regulatory system</keyword>
<feature type="transmembrane region" description="Helical" evidence="5">
    <location>
        <begin position="30"/>
        <end position="51"/>
    </location>
</feature>
<dbReference type="Pfam" id="PF07730">
    <property type="entry name" value="HisKA_3"/>
    <property type="match status" value="1"/>
</dbReference>
<keyword evidence="2 7" id="KW-0418">Kinase</keyword>
<keyword evidence="1" id="KW-0808">Transferase</keyword>
<dbReference type="GO" id="GO:0000155">
    <property type="term" value="F:phosphorelay sensor kinase activity"/>
    <property type="evidence" value="ECO:0007669"/>
    <property type="project" value="InterPro"/>
</dbReference>
<name>A0A0F7FWH9_9ACTN</name>
<dbReference type="PANTHER" id="PTHR24421">
    <property type="entry name" value="NITRATE/NITRITE SENSOR PROTEIN NARX-RELATED"/>
    <property type="match status" value="1"/>
</dbReference>
<feature type="transmembrane region" description="Helical" evidence="5">
    <location>
        <begin position="97"/>
        <end position="118"/>
    </location>
</feature>
<accession>A0A0F7FWH9</accession>
<dbReference type="PANTHER" id="PTHR24421:SF63">
    <property type="entry name" value="SENSOR HISTIDINE KINASE DESK"/>
    <property type="match status" value="1"/>
</dbReference>
<reference evidence="7" key="1">
    <citation type="submission" date="2019-08" db="EMBL/GenBank/DDBJ databases">
        <title>Complete genome sequence of a mangrove-derived Streptomyces xiamenensis.</title>
        <authorList>
            <person name="Xu J."/>
        </authorList>
    </citation>
    <scope>NUCLEOTIDE SEQUENCE</scope>
    <source>
        <strain evidence="7">318</strain>
    </source>
</reference>
<evidence type="ECO:0000313" key="8">
    <source>
        <dbReference type="Proteomes" id="UP000034034"/>
    </source>
</evidence>
<feature type="compositionally biased region" description="Low complexity" evidence="4">
    <location>
        <begin position="472"/>
        <end position="482"/>
    </location>
</feature>
<dbReference type="STRING" id="408015.SXIM_29160"/>
<dbReference type="EMBL" id="CP009922">
    <property type="protein sequence ID" value="AKG44300.1"/>
    <property type="molecule type" value="Genomic_DNA"/>
</dbReference>
<evidence type="ECO:0000259" key="6">
    <source>
        <dbReference type="Pfam" id="PF07730"/>
    </source>
</evidence>
<evidence type="ECO:0000256" key="3">
    <source>
        <dbReference type="ARBA" id="ARBA00023012"/>
    </source>
</evidence>
<gene>
    <name evidence="7" type="ORF">SXIM_29160</name>
</gene>
<proteinExistence type="predicted"/>
<feature type="transmembrane region" description="Helical" evidence="5">
    <location>
        <begin position="175"/>
        <end position="199"/>
    </location>
</feature>
<feature type="transmembrane region" description="Helical" evidence="5">
    <location>
        <begin position="57"/>
        <end position="76"/>
    </location>
</feature>
<dbReference type="AlphaFoldDB" id="A0A0F7FWH9"/>
<dbReference type="GO" id="GO:0016020">
    <property type="term" value="C:membrane"/>
    <property type="evidence" value="ECO:0007669"/>
    <property type="project" value="InterPro"/>
</dbReference>
<feature type="transmembrane region" description="Helical" evidence="5">
    <location>
        <begin position="150"/>
        <end position="169"/>
    </location>
</feature>
<keyword evidence="5" id="KW-0472">Membrane</keyword>
<feature type="transmembrane region" description="Helical" evidence="5">
    <location>
        <begin position="124"/>
        <end position="143"/>
    </location>
</feature>
<dbReference type="InterPro" id="IPR036890">
    <property type="entry name" value="HATPase_C_sf"/>
</dbReference>
<dbReference type="InterPro" id="IPR050482">
    <property type="entry name" value="Sensor_HK_TwoCompSys"/>
</dbReference>
<dbReference type="Gene3D" id="3.30.565.10">
    <property type="entry name" value="Histidine kinase-like ATPase, C-terminal domain"/>
    <property type="match status" value="1"/>
</dbReference>
<dbReference type="InterPro" id="IPR011712">
    <property type="entry name" value="Sig_transdc_His_kin_sub3_dim/P"/>
</dbReference>
<dbReference type="Proteomes" id="UP000034034">
    <property type="component" value="Chromosome"/>
</dbReference>
<dbReference type="GO" id="GO:0046983">
    <property type="term" value="F:protein dimerization activity"/>
    <property type="evidence" value="ECO:0007669"/>
    <property type="project" value="InterPro"/>
</dbReference>
<keyword evidence="5" id="KW-1133">Transmembrane helix</keyword>
<dbReference type="HOGENOM" id="CLU_000445_20_8_11"/>
<protein>
    <submittedName>
        <fullName evidence="7">Sensor kinase</fullName>
    </submittedName>
</protein>
<dbReference type="KEGG" id="sxi:SXIM_29160"/>
<evidence type="ECO:0000256" key="4">
    <source>
        <dbReference type="SAM" id="MobiDB-lite"/>
    </source>
</evidence>
<keyword evidence="5" id="KW-0812">Transmembrane</keyword>
<evidence type="ECO:0000256" key="5">
    <source>
        <dbReference type="SAM" id="Phobius"/>
    </source>
</evidence>
<evidence type="ECO:0000256" key="1">
    <source>
        <dbReference type="ARBA" id="ARBA00022679"/>
    </source>
</evidence>